<dbReference type="AlphaFoldDB" id="A0A8J4VGR7"/>
<comment type="caution">
    <text evidence="1">The sequence shown here is derived from an EMBL/GenBank/DDBJ whole genome shotgun (WGS) entry which is preliminary data.</text>
</comment>
<name>A0A8J4VGR7_9ROSI</name>
<protein>
    <submittedName>
        <fullName evidence="1">Uncharacterized protein</fullName>
    </submittedName>
</protein>
<reference evidence="1" key="1">
    <citation type="submission" date="2020-03" db="EMBL/GenBank/DDBJ databases">
        <title>Castanea mollissima Vanexum genome sequencing.</title>
        <authorList>
            <person name="Staton M."/>
        </authorList>
    </citation>
    <scope>NUCLEOTIDE SEQUENCE</scope>
    <source>
        <tissue evidence="1">Leaf</tissue>
    </source>
</reference>
<organism evidence="1 2">
    <name type="scientific">Castanea mollissima</name>
    <name type="common">Chinese chestnut</name>
    <dbReference type="NCBI Taxonomy" id="60419"/>
    <lineage>
        <taxon>Eukaryota</taxon>
        <taxon>Viridiplantae</taxon>
        <taxon>Streptophyta</taxon>
        <taxon>Embryophyta</taxon>
        <taxon>Tracheophyta</taxon>
        <taxon>Spermatophyta</taxon>
        <taxon>Magnoliopsida</taxon>
        <taxon>eudicotyledons</taxon>
        <taxon>Gunneridae</taxon>
        <taxon>Pentapetalae</taxon>
        <taxon>rosids</taxon>
        <taxon>fabids</taxon>
        <taxon>Fagales</taxon>
        <taxon>Fagaceae</taxon>
        <taxon>Castanea</taxon>
    </lineage>
</organism>
<dbReference type="EMBL" id="JRKL02006882">
    <property type="protein sequence ID" value="KAF3948386.1"/>
    <property type="molecule type" value="Genomic_DNA"/>
</dbReference>
<accession>A0A8J4VGR7</accession>
<evidence type="ECO:0000313" key="2">
    <source>
        <dbReference type="Proteomes" id="UP000737018"/>
    </source>
</evidence>
<dbReference type="Proteomes" id="UP000737018">
    <property type="component" value="Unassembled WGS sequence"/>
</dbReference>
<gene>
    <name evidence="1" type="ORF">CMV_025610</name>
</gene>
<proteinExistence type="predicted"/>
<evidence type="ECO:0000313" key="1">
    <source>
        <dbReference type="EMBL" id="KAF3948386.1"/>
    </source>
</evidence>
<sequence length="88" mass="9678">MRLSTIATSPVCSSPSSICCFPSPICSSPPLAHLRSINISVRFYFQSFSLFISSFQSLICEICTSLVFDLCLSVEVGFDRHPLEPDPT</sequence>
<keyword evidence="2" id="KW-1185">Reference proteome</keyword>